<organism evidence="4">
    <name type="scientific">Micromonas pusilla (strain CCMP1545)</name>
    <name type="common">Picoplanktonic green alga</name>
    <dbReference type="NCBI Taxonomy" id="564608"/>
    <lineage>
        <taxon>Eukaryota</taxon>
        <taxon>Viridiplantae</taxon>
        <taxon>Chlorophyta</taxon>
        <taxon>Mamiellophyceae</taxon>
        <taxon>Mamiellales</taxon>
        <taxon>Mamiellaceae</taxon>
        <taxon>Micromonas</taxon>
    </lineage>
</organism>
<reference evidence="3 4" key="1">
    <citation type="journal article" date="2009" name="Science">
        <title>Green evolution and dynamic adaptations revealed by genomes of the marine picoeukaryotes Micromonas.</title>
        <authorList>
            <person name="Worden A.Z."/>
            <person name="Lee J.H."/>
            <person name="Mock T."/>
            <person name="Rouze P."/>
            <person name="Simmons M.P."/>
            <person name="Aerts A.L."/>
            <person name="Allen A.E."/>
            <person name="Cuvelier M.L."/>
            <person name="Derelle E."/>
            <person name="Everett M.V."/>
            <person name="Foulon E."/>
            <person name="Grimwood J."/>
            <person name="Gundlach H."/>
            <person name="Henrissat B."/>
            <person name="Napoli C."/>
            <person name="McDonald S.M."/>
            <person name="Parker M.S."/>
            <person name="Rombauts S."/>
            <person name="Salamov A."/>
            <person name="Von Dassow P."/>
            <person name="Badger J.H."/>
            <person name="Coutinho P.M."/>
            <person name="Demir E."/>
            <person name="Dubchak I."/>
            <person name="Gentemann C."/>
            <person name="Eikrem W."/>
            <person name="Gready J.E."/>
            <person name="John U."/>
            <person name="Lanier W."/>
            <person name="Lindquist E.A."/>
            <person name="Lucas S."/>
            <person name="Mayer K.F."/>
            <person name="Moreau H."/>
            <person name="Not F."/>
            <person name="Otillar R."/>
            <person name="Panaud O."/>
            <person name="Pangilinan J."/>
            <person name="Paulsen I."/>
            <person name="Piegu B."/>
            <person name="Poliakov A."/>
            <person name="Robbens S."/>
            <person name="Schmutz J."/>
            <person name="Toulza E."/>
            <person name="Wyss T."/>
            <person name="Zelensky A."/>
            <person name="Zhou K."/>
            <person name="Armbrust E.V."/>
            <person name="Bhattacharya D."/>
            <person name="Goodenough U.W."/>
            <person name="Van de Peer Y."/>
            <person name="Grigoriev I.V."/>
        </authorList>
    </citation>
    <scope>NUCLEOTIDE SEQUENCE [LARGE SCALE GENOMIC DNA]</scope>
    <source>
        <strain evidence="3 4">CCMP1545</strain>
    </source>
</reference>
<keyword evidence="2" id="KW-0812">Transmembrane</keyword>
<dbReference type="GeneID" id="9681030"/>
<evidence type="ECO:0000256" key="1">
    <source>
        <dbReference type="SAM" id="MobiDB-lite"/>
    </source>
</evidence>
<protein>
    <submittedName>
        <fullName evidence="3">Predicted protein</fullName>
    </submittedName>
</protein>
<feature type="compositionally biased region" description="Basic and acidic residues" evidence="1">
    <location>
        <begin position="182"/>
        <end position="191"/>
    </location>
</feature>
<keyword evidence="2" id="KW-1133">Transmembrane helix</keyword>
<accession>C1MJ93</accession>
<keyword evidence="4" id="KW-1185">Reference proteome</keyword>
<evidence type="ECO:0000313" key="4">
    <source>
        <dbReference type="Proteomes" id="UP000001876"/>
    </source>
</evidence>
<dbReference type="Proteomes" id="UP000001876">
    <property type="component" value="Unassembled WGS sequence"/>
</dbReference>
<dbReference type="AlphaFoldDB" id="C1MJ93"/>
<feature type="compositionally biased region" description="Basic and acidic residues" evidence="1">
    <location>
        <begin position="160"/>
        <end position="170"/>
    </location>
</feature>
<feature type="region of interest" description="Disordered" evidence="1">
    <location>
        <begin position="157"/>
        <end position="191"/>
    </location>
</feature>
<keyword evidence="2" id="KW-0472">Membrane</keyword>
<feature type="transmembrane region" description="Helical" evidence="2">
    <location>
        <begin position="32"/>
        <end position="50"/>
    </location>
</feature>
<dbReference type="EMBL" id="GG663735">
    <property type="protein sequence ID" value="EEH61047.1"/>
    <property type="molecule type" value="Genomic_DNA"/>
</dbReference>
<evidence type="ECO:0000256" key="2">
    <source>
        <dbReference type="SAM" id="Phobius"/>
    </source>
</evidence>
<proteinExistence type="predicted"/>
<dbReference type="KEGG" id="mpp:MICPUCDRAFT_50857"/>
<sequence>MSQRAAAAAADAARIRGTLAAMESRAEFRSNLPYYALAALGATTAGVGYVTGFERTRKAVGEQMALAEAEAGGTMTPGNAWVLRAMGVLLGSTVGANVGQSYAVRRGAIAGAGTFALFGLFAAEPSAIYAPYAGSVLLNGGSAAWNDLGAAACRAFRGPSKAEEEPEKAKRERRGWRFWRKKPVDGDGGGK</sequence>
<evidence type="ECO:0000313" key="3">
    <source>
        <dbReference type="EMBL" id="EEH61047.1"/>
    </source>
</evidence>
<gene>
    <name evidence="3" type="ORF">MICPUCDRAFT_50857</name>
</gene>
<dbReference type="RefSeq" id="XP_003055795.1">
    <property type="nucleotide sequence ID" value="XM_003055749.1"/>
</dbReference>
<name>C1MJ93_MICPC</name>
<feature type="compositionally biased region" description="Basic residues" evidence="1">
    <location>
        <begin position="171"/>
        <end position="181"/>
    </location>
</feature>